<proteinExistence type="inferred from homology"/>
<evidence type="ECO:0000313" key="4">
    <source>
        <dbReference type="Proteomes" id="UP000582837"/>
    </source>
</evidence>
<dbReference type="Gene3D" id="3.40.1620.10">
    <property type="entry name" value="YefM-like domain"/>
    <property type="match status" value="1"/>
</dbReference>
<dbReference type="PANTHER" id="PTHR33713:SF11">
    <property type="entry name" value="PREVENT-HOST-DEATH FAMILY PROTEIN"/>
    <property type="match status" value="1"/>
</dbReference>
<reference evidence="3 4" key="1">
    <citation type="submission" date="2020-08" db="EMBL/GenBank/DDBJ databases">
        <title>Genomic Encyclopedia of Type Strains, Phase IV (KMG-IV): sequencing the most valuable type-strain genomes for metagenomic binning, comparative biology and taxonomic classification.</title>
        <authorList>
            <person name="Goeker M."/>
        </authorList>
    </citation>
    <scope>NUCLEOTIDE SEQUENCE [LARGE SCALE GENOMIC DNA]</scope>
    <source>
        <strain evidence="3 4">DSM 29007</strain>
    </source>
</reference>
<dbReference type="SUPFAM" id="SSF143120">
    <property type="entry name" value="YefM-like"/>
    <property type="match status" value="1"/>
</dbReference>
<gene>
    <name evidence="3" type="ORF">HNQ61_001493</name>
</gene>
<organism evidence="3 4">
    <name type="scientific">Longimicrobium terrae</name>
    <dbReference type="NCBI Taxonomy" id="1639882"/>
    <lineage>
        <taxon>Bacteria</taxon>
        <taxon>Pseudomonadati</taxon>
        <taxon>Gemmatimonadota</taxon>
        <taxon>Longimicrobiia</taxon>
        <taxon>Longimicrobiales</taxon>
        <taxon>Longimicrobiaceae</taxon>
        <taxon>Longimicrobium</taxon>
    </lineage>
</organism>
<dbReference type="Pfam" id="PF02604">
    <property type="entry name" value="PhdYeFM_antitox"/>
    <property type="match status" value="1"/>
</dbReference>
<comment type="similarity">
    <text evidence="1 2">Belongs to the phD/YefM antitoxin family.</text>
</comment>
<keyword evidence="4" id="KW-1185">Reference proteome</keyword>
<dbReference type="AlphaFoldDB" id="A0A841GXB9"/>
<dbReference type="NCBIfam" id="TIGR01552">
    <property type="entry name" value="phd_fam"/>
    <property type="match status" value="1"/>
</dbReference>
<dbReference type="Proteomes" id="UP000582837">
    <property type="component" value="Unassembled WGS sequence"/>
</dbReference>
<dbReference type="InterPro" id="IPR006442">
    <property type="entry name" value="Antitoxin_Phd/YefM"/>
</dbReference>
<sequence>MNPIRYREDIRPLSEFRANTAAFIEQIRTTRRPIVLTQHGRGAAVLVSIDEYEQMVERLALLEDVRRAEEQIARGEGIDHETAKQALLDRFAR</sequence>
<dbReference type="InterPro" id="IPR051405">
    <property type="entry name" value="phD/YefM_antitoxin"/>
</dbReference>
<protein>
    <recommendedName>
        <fullName evidence="2">Antitoxin</fullName>
    </recommendedName>
</protein>
<dbReference type="PANTHER" id="PTHR33713">
    <property type="entry name" value="ANTITOXIN YAFN-RELATED"/>
    <property type="match status" value="1"/>
</dbReference>
<comment type="function">
    <text evidence="2">Antitoxin component of a type II toxin-antitoxin (TA) system.</text>
</comment>
<evidence type="ECO:0000313" key="3">
    <source>
        <dbReference type="EMBL" id="MBB6069876.1"/>
    </source>
</evidence>
<name>A0A841GXB9_9BACT</name>
<dbReference type="InterPro" id="IPR036165">
    <property type="entry name" value="YefM-like_sf"/>
</dbReference>
<accession>A0A841GXB9</accession>
<evidence type="ECO:0000256" key="2">
    <source>
        <dbReference type="RuleBase" id="RU362080"/>
    </source>
</evidence>
<dbReference type="RefSeq" id="WP_170039389.1">
    <property type="nucleotide sequence ID" value="NZ_JABDTL010000002.1"/>
</dbReference>
<comment type="caution">
    <text evidence="3">The sequence shown here is derived from an EMBL/GenBank/DDBJ whole genome shotgun (WGS) entry which is preliminary data.</text>
</comment>
<dbReference type="EMBL" id="JACHIA010000003">
    <property type="protein sequence ID" value="MBB6069876.1"/>
    <property type="molecule type" value="Genomic_DNA"/>
</dbReference>
<evidence type="ECO:0000256" key="1">
    <source>
        <dbReference type="ARBA" id="ARBA00009981"/>
    </source>
</evidence>